<dbReference type="OMA" id="AAAYFCW"/>
<dbReference type="SMART" id="SM00974">
    <property type="entry name" value="T5orf172"/>
    <property type="match status" value="1"/>
</dbReference>
<evidence type="ECO:0000313" key="3">
    <source>
        <dbReference type="EMBL" id="EMC96916.1"/>
    </source>
</evidence>
<dbReference type="AlphaFoldDB" id="M2MJP2"/>
<keyword evidence="4" id="KW-1185">Reference proteome</keyword>
<dbReference type="eggNOG" id="ENOG502QWMU">
    <property type="taxonomic scope" value="Eukaryota"/>
</dbReference>
<dbReference type="HOGENOM" id="CLU_024511_1_0_1"/>
<dbReference type="GeneID" id="19116422"/>
<evidence type="ECO:0000313" key="4">
    <source>
        <dbReference type="Proteomes" id="UP000011761"/>
    </source>
</evidence>
<name>M2MJP2_BAUPA</name>
<dbReference type="OrthoDB" id="2417614at2759"/>
<dbReference type="RefSeq" id="XP_007675418.1">
    <property type="nucleotide sequence ID" value="XM_007677228.1"/>
</dbReference>
<accession>M2MJP2</accession>
<dbReference type="PANTHER" id="PTHR28094:SF2">
    <property type="entry name" value="BACTERIOPHAGE T5 ORF172 DNA-BINDING DOMAIN-CONTAINING PROTEIN"/>
    <property type="match status" value="1"/>
</dbReference>
<dbReference type="STRING" id="717646.M2MJP2"/>
<feature type="region of interest" description="Disordered" evidence="1">
    <location>
        <begin position="127"/>
        <end position="147"/>
    </location>
</feature>
<evidence type="ECO:0000256" key="1">
    <source>
        <dbReference type="SAM" id="MobiDB-lite"/>
    </source>
</evidence>
<dbReference type="Proteomes" id="UP000011761">
    <property type="component" value="Unassembled WGS sequence"/>
</dbReference>
<dbReference type="Pfam" id="PF10544">
    <property type="entry name" value="T5orf172"/>
    <property type="match status" value="1"/>
</dbReference>
<feature type="compositionally biased region" description="Polar residues" evidence="1">
    <location>
        <begin position="18"/>
        <end position="31"/>
    </location>
</feature>
<dbReference type="PANTHER" id="PTHR28094">
    <property type="entry name" value="MEIOTICALLY UP-REGULATED GENE 113 PROTEIN"/>
    <property type="match status" value="1"/>
</dbReference>
<dbReference type="InterPro" id="IPR018306">
    <property type="entry name" value="Phage_T5_Orf172_DNA-bd"/>
</dbReference>
<proteinExistence type="predicted"/>
<sequence>MPTVPHTPEALLGRNDSKNPSTTCKGITSSGRPCRRALASPKSSPLSGRRKSEALTGVVAIVQEDGLVREADFYCWQHKDQAHVRSEKEERRSDGGRVGKKRSVELYSLKERSSIDTMVQSLGLNDLSATESKAHRTNNPKPPRRTEMRDFASSEKLHAVGSDNLQPALPRRKTKKPGFWASFCCVASGNDDYVEIVRHRKRVQQNPQLLSSIPSHLSPATTSALLAELIKPISPHDEEGYIYIFWLTPQSKATPSEDTARSLLTPPRQRPGHERRISDVVTEFSFSGSEPETSGKKTIMLKIGRANNVTRRMNQWQRQCGYALNLVRWYPYVSSSPQASPVGDRRESLYPDLSQLGKSCDVLRKVPYVKRVERLIHLELRTQQVKRRCKACGKEHREWFEVEASQKGVRAVNECVRRWVSWAERQAKQ</sequence>
<protein>
    <recommendedName>
        <fullName evidence="2">Bacteriophage T5 Orf172 DNA-binding domain-containing protein</fullName>
    </recommendedName>
</protein>
<dbReference type="KEGG" id="bcom:BAUCODRAFT_68253"/>
<dbReference type="InterPro" id="IPR053006">
    <property type="entry name" value="Meiosis_regulatory"/>
</dbReference>
<gene>
    <name evidence="3" type="ORF">BAUCODRAFT_68253</name>
</gene>
<feature type="region of interest" description="Disordered" evidence="1">
    <location>
        <begin position="1"/>
        <end position="51"/>
    </location>
</feature>
<reference evidence="3 4" key="1">
    <citation type="journal article" date="2012" name="PLoS Pathog.">
        <title>Diverse lifestyles and strategies of plant pathogenesis encoded in the genomes of eighteen Dothideomycetes fungi.</title>
        <authorList>
            <person name="Ohm R.A."/>
            <person name="Feau N."/>
            <person name="Henrissat B."/>
            <person name="Schoch C.L."/>
            <person name="Horwitz B.A."/>
            <person name="Barry K.W."/>
            <person name="Condon B.J."/>
            <person name="Copeland A.C."/>
            <person name="Dhillon B."/>
            <person name="Glaser F."/>
            <person name="Hesse C.N."/>
            <person name="Kosti I."/>
            <person name="LaButti K."/>
            <person name="Lindquist E.A."/>
            <person name="Lucas S."/>
            <person name="Salamov A.A."/>
            <person name="Bradshaw R.E."/>
            <person name="Ciuffetti L."/>
            <person name="Hamelin R.C."/>
            <person name="Kema G.H.J."/>
            <person name="Lawrence C."/>
            <person name="Scott J.A."/>
            <person name="Spatafora J.W."/>
            <person name="Turgeon B.G."/>
            <person name="de Wit P.J.G.M."/>
            <person name="Zhong S."/>
            <person name="Goodwin S.B."/>
            <person name="Grigoriev I.V."/>
        </authorList>
    </citation>
    <scope>NUCLEOTIDE SEQUENCE [LARGE SCALE GENOMIC DNA]</scope>
    <source>
        <strain evidence="3 4">UAMH 10762</strain>
    </source>
</reference>
<organism evidence="3 4">
    <name type="scientific">Baudoinia panamericana (strain UAMH 10762)</name>
    <name type="common">Angels' share fungus</name>
    <name type="synonym">Baudoinia compniacensis (strain UAMH 10762)</name>
    <dbReference type="NCBI Taxonomy" id="717646"/>
    <lineage>
        <taxon>Eukaryota</taxon>
        <taxon>Fungi</taxon>
        <taxon>Dikarya</taxon>
        <taxon>Ascomycota</taxon>
        <taxon>Pezizomycotina</taxon>
        <taxon>Dothideomycetes</taxon>
        <taxon>Dothideomycetidae</taxon>
        <taxon>Mycosphaerellales</taxon>
        <taxon>Teratosphaeriaceae</taxon>
        <taxon>Baudoinia</taxon>
    </lineage>
</organism>
<feature type="domain" description="Bacteriophage T5 Orf172 DNA-binding" evidence="2">
    <location>
        <begin position="295"/>
        <end position="419"/>
    </location>
</feature>
<dbReference type="EMBL" id="KB445554">
    <property type="protein sequence ID" value="EMC96916.1"/>
    <property type="molecule type" value="Genomic_DNA"/>
</dbReference>
<feature type="region of interest" description="Disordered" evidence="1">
    <location>
        <begin position="253"/>
        <end position="274"/>
    </location>
</feature>
<evidence type="ECO:0000259" key="2">
    <source>
        <dbReference type="SMART" id="SM00974"/>
    </source>
</evidence>